<dbReference type="Proteomes" id="UP000005710">
    <property type="component" value="Unassembled WGS sequence"/>
</dbReference>
<dbReference type="STRING" id="867903.ThesuDRAFT_00404"/>
<feature type="compositionally biased region" description="Low complexity" evidence="2">
    <location>
        <begin position="77"/>
        <end position="86"/>
    </location>
</feature>
<gene>
    <name evidence="4" type="ORF">ThesuDRAFT_00404</name>
</gene>
<keyword evidence="3" id="KW-0472">Membrane</keyword>
<feature type="region of interest" description="Disordered" evidence="2">
    <location>
        <begin position="1"/>
        <end position="101"/>
    </location>
</feature>
<dbReference type="InterPro" id="IPR007060">
    <property type="entry name" value="FtsL/DivIC"/>
</dbReference>
<dbReference type="eggNOG" id="COG2919">
    <property type="taxonomic scope" value="Bacteria"/>
</dbReference>
<keyword evidence="3" id="KW-1133">Transmembrane helix</keyword>
<organism evidence="4 5">
    <name type="scientific">Thermaerobacter subterraneus DSM 13965</name>
    <dbReference type="NCBI Taxonomy" id="867903"/>
    <lineage>
        <taxon>Bacteria</taxon>
        <taxon>Bacillati</taxon>
        <taxon>Bacillota</taxon>
        <taxon>Clostridia</taxon>
        <taxon>Eubacteriales</taxon>
        <taxon>Clostridiales Family XVII. Incertae Sedis</taxon>
        <taxon>Thermaerobacter</taxon>
    </lineage>
</organism>
<name>K6Q0R2_9FIRM</name>
<feature type="transmembrane region" description="Helical" evidence="3">
    <location>
        <begin position="151"/>
        <end position="172"/>
    </location>
</feature>
<evidence type="ECO:0000256" key="1">
    <source>
        <dbReference type="SAM" id="Coils"/>
    </source>
</evidence>
<feature type="coiled-coil region" evidence="1">
    <location>
        <begin position="171"/>
        <end position="198"/>
    </location>
</feature>
<reference evidence="4" key="1">
    <citation type="submission" date="2010-10" db="EMBL/GenBank/DDBJ databases">
        <authorList>
            <consortium name="US DOE Joint Genome Institute (JGI-PGF)"/>
            <person name="Lucas S."/>
            <person name="Copeland A."/>
            <person name="Lapidus A."/>
            <person name="Bruce D."/>
            <person name="Goodwin L."/>
            <person name="Pitluck S."/>
            <person name="Kyrpides N."/>
            <person name="Mavromatis K."/>
            <person name="Detter J.C."/>
            <person name="Han C."/>
            <person name="Land M."/>
            <person name="Hauser L."/>
            <person name="Markowitz V."/>
            <person name="Cheng J.-F."/>
            <person name="Hugenholtz P."/>
            <person name="Woyke T."/>
            <person name="Wu D."/>
            <person name="Pukall R."/>
            <person name="Wahrenburg C."/>
            <person name="Brambilla E."/>
            <person name="Klenk H.-P."/>
            <person name="Eisen J.A."/>
        </authorList>
    </citation>
    <scope>NUCLEOTIDE SEQUENCE [LARGE SCALE GENOMIC DNA]</scope>
    <source>
        <strain evidence="4">DSM 13965</strain>
    </source>
</reference>
<accession>K6Q0R2</accession>
<sequence>MPVRPVGTRWMRQGEPGWTGREGDGRAPGAGDALRAERGGRGPGTGPDGSVLAGAGRPSPNPSSRARIAGRGTPQGRAAAHRAAAASVTPLRPVTGGGGARAGRAVAGFHRGPGQAAGPGWPPGAGGRGAPVPGPGRRPVRRRLRLRLGRLAAVVVAAYLLSGLVLQQWALWQARQELRALDRQVQVLQDRAAELEAARRRIQDPAYVDETARERLGLVQPGETVIQLVDEPAAAH</sequence>
<protein>
    <submittedName>
        <fullName evidence="4">Septum formation initiator</fullName>
    </submittedName>
</protein>
<comment type="caution">
    <text evidence="4">The sequence shown here is derived from an EMBL/GenBank/DDBJ whole genome shotgun (WGS) entry which is preliminary data.</text>
</comment>
<dbReference type="HOGENOM" id="CLU_1174989_0_0_9"/>
<keyword evidence="5" id="KW-1185">Reference proteome</keyword>
<evidence type="ECO:0000313" key="4">
    <source>
        <dbReference type="EMBL" id="EKP94713.1"/>
    </source>
</evidence>
<feature type="region of interest" description="Disordered" evidence="2">
    <location>
        <begin position="114"/>
        <end position="138"/>
    </location>
</feature>
<keyword evidence="3" id="KW-0812">Transmembrane</keyword>
<proteinExistence type="predicted"/>
<keyword evidence="1" id="KW-0175">Coiled coil</keyword>
<dbReference type="AlphaFoldDB" id="K6Q0R2"/>
<evidence type="ECO:0000256" key="3">
    <source>
        <dbReference type="SAM" id="Phobius"/>
    </source>
</evidence>
<dbReference type="EMBL" id="AENY02000002">
    <property type="protein sequence ID" value="EKP94713.1"/>
    <property type="molecule type" value="Genomic_DNA"/>
</dbReference>
<evidence type="ECO:0000313" key="5">
    <source>
        <dbReference type="Proteomes" id="UP000005710"/>
    </source>
</evidence>
<reference evidence="4" key="2">
    <citation type="submission" date="2012-10" db="EMBL/GenBank/DDBJ databases">
        <title>Improved high-quality draft of Thermaerobacter subterraneus C21, DSM 13965.</title>
        <authorList>
            <consortium name="DOE Joint Genome Institute"/>
            <person name="Eisen J."/>
            <person name="Huntemann M."/>
            <person name="Wei C.-L."/>
            <person name="Han J."/>
            <person name="Detter J.C."/>
            <person name="Han C."/>
            <person name="Tapia R."/>
            <person name="Chen A."/>
            <person name="Kyrpides N."/>
            <person name="Mavromatis K."/>
            <person name="Markowitz V."/>
            <person name="Szeto E."/>
            <person name="Ivanova N."/>
            <person name="Mikhailova N."/>
            <person name="Ovchinnikova G."/>
            <person name="Pagani I."/>
            <person name="Pati A."/>
            <person name="Goodwin L."/>
            <person name="Nordberg H.P."/>
            <person name="Cantor M.N."/>
            <person name="Hua S.X."/>
            <person name="Woyke T."/>
            <person name="Eisen J."/>
            <person name="Klenk H.-P."/>
        </authorList>
    </citation>
    <scope>NUCLEOTIDE SEQUENCE [LARGE SCALE GENOMIC DNA]</scope>
    <source>
        <strain evidence="4">DSM 13965</strain>
    </source>
</reference>
<dbReference type="Pfam" id="PF04977">
    <property type="entry name" value="DivIC"/>
    <property type="match status" value="1"/>
</dbReference>
<evidence type="ECO:0000256" key="2">
    <source>
        <dbReference type="SAM" id="MobiDB-lite"/>
    </source>
</evidence>